<organism evidence="1 2">
    <name type="scientific">Amborella trichopoda</name>
    <dbReference type="NCBI Taxonomy" id="13333"/>
    <lineage>
        <taxon>Eukaryota</taxon>
        <taxon>Viridiplantae</taxon>
        <taxon>Streptophyta</taxon>
        <taxon>Embryophyta</taxon>
        <taxon>Tracheophyta</taxon>
        <taxon>Spermatophyta</taxon>
        <taxon>Magnoliopsida</taxon>
        <taxon>Amborellales</taxon>
        <taxon>Amborellaceae</taxon>
        <taxon>Amborella</taxon>
    </lineage>
</organism>
<dbReference type="InterPro" id="IPR046960">
    <property type="entry name" value="PPR_At4g14850-like_plant"/>
</dbReference>
<dbReference type="Proteomes" id="UP000017836">
    <property type="component" value="Unassembled WGS sequence"/>
</dbReference>
<dbReference type="PANTHER" id="PTHR47926:SF442">
    <property type="entry name" value="PUTATIVE-RELATED"/>
    <property type="match status" value="1"/>
</dbReference>
<dbReference type="GO" id="GO:0009451">
    <property type="term" value="P:RNA modification"/>
    <property type="evidence" value="ECO:0007669"/>
    <property type="project" value="InterPro"/>
</dbReference>
<name>W1NRM4_AMBTC</name>
<protein>
    <recommendedName>
        <fullName evidence="3">Pentacotripeptide-repeat region of PRORP domain-containing protein</fullName>
    </recommendedName>
</protein>
<dbReference type="PANTHER" id="PTHR47926">
    <property type="entry name" value="PENTATRICOPEPTIDE REPEAT-CONTAINING PROTEIN"/>
    <property type="match status" value="1"/>
</dbReference>
<dbReference type="OMA" id="IILNIRH"/>
<proteinExistence type="predicted"/>
<dbReference type="InterPro" id="IPR011990">
    <property type="entry name" value="TPR-like_helical_dom_sf"/>
</dbReference>
<dbReference type="eggNOG" id="KOG4197">
    <property type="taxonomic scope" value="Eukaryota"/>
</dbReference>
<sequence>MDNNHGIILNIRHYSCMVDLLGRGGILNEVEELLKASPFGVNSTMVSSLLRSCKIHGNLKMGRRVAEALMEQEPELAATYLQALNMFSESESFTYSLEIRETMKEKKFEREPGYNLYIM</sequence>
<accession>W1NRM4</accession>
<keyword evidence="2" id="KW-1185">Reference proteome</keyword>
<dbReference type="Gramene" id="ERM97374">
    <property type="protein sequence ID" value="ERM97374"/>
    <property type="gene ID" value="AMTR_s00127p00016340"/>
</dbReference>
<dbReference type="HOGENOM" id="CLU_002706_40_0_1"/>
<evidence type="ECO:0008006" key="3">
    <source>
        <dbReference type="Google" id="ProtNLM"/>
    </source>
</evidence>
<evidence type="ECO:0000313" key="2">
    <source>
        <dbReference type="Proteomes" id="UP000017836"/>
    </source>
</evidence>
<reference evidence="2" key="1">
    <citation type="journal article" date="2013" name="Science">
        <title>The Amborella genome and the evolution of flowering plants.</title>
        <authorList>
            <consortium name="Amborella Genome Project"/>
        </authorList>
    </citation>
    <scope>NUCLEOTIDE SEQUENCE [LARGE SCALE GENOMIC DNA]</scope>
</reference>
<dbReference type="EMBL" id="KI396482">
    <property type="protein sequence ID" value="ERM97374.1"/>
    <property type="molecule type" value="Genomic_DNA"/>
</dbReference>
<dbReference type="GO" id="GO:0003723">
    <property type="term" value="F:RNA binding"/>
    <property type="evidence" value="ECO:0007669"/>
    <property type="project" value="InterPro"/>
</dbReference>
<evidence type="ECO:0000313" key="1">
    <source>
        <dbReference type="EMBL" id="ERM97374.1"/>
    </source>
</evidence>
<gene>
    <name evidence="1" type="ORF">AMTR_s00127p00016340</name>
</gene>
<dbReference type="Gene3D" id="1.25.40.10">
    <property type="entry name" value="Tetratricopeptide repeat domain"/>
    <property type="match status" value="1"/>
</dbReference>
<dbReference type="AlphaFoldDB" id="W1NRM4"/>